<sequence length="269" mass="30262">MNIFVSFDMPKPDSFDMADADSNPFSQNPGFDMAQLTGPLSHLQKDIAIFLAVEFAYLFIIFAIFFISAVSVILVSSFSYRAENLSIKDLFSLMRKTWLRALITTFYVSALWVGFVFTISILVAPLVFYRNNWTLLVTVLVWIMASALCLYVSVTWALAIVVSVVEESVYGLRALGKAAGIVGGKKLHGFVINVCYNLVIFIVYRVYKLVLEKQSMACGLLLVSFIVLMKMLVGVAYTVLYFECREQHHGEDVIEYSKVQNVELVNDMA</sequence>
<dbReference type="EMBL" id="CACSLK010012143">
    <property type="protein sequence ID" value="CAA0813827.1"/>
    <property type="molecule type" value="Genomic_DNA"/>
</dbReference>
<dbReference type="OrthoDB" id="908843at2759"/>
<proteinExistence type="predicted"/>
<gene>
    <name evidence="2" type="ORF">SHERM_14217</name>
</gene>
<evidence type="ECO:0000313" key="3">
    <source>
        <dbReference type="Proteomes" id="UP001153555"/>
    </source>
</evidence>
<dbReference type="Proteomes" id="UP001153555">
    <property type="component" value="Unassembled WGS sequence"/>
</dbReference>
<name>A0A9N7MVA9_STRHE</name>
<feature type="transmembrane region" description="Helical" evidence="1">
    <location>
        <begin position="219"/>
        <end position="242"/>
    </location>
</feature>
<dbReference type="AlphaFoldDB" id="A0A9N7MVA9"/>
<dbReference type="PANTHER" id="PTHR33133">
    <property type="entry name" value="OS08G0107100 PROTEIN-RELATED"/>
    <property type="match status" value="1"/>
</dbReference>
<keyword evidence="1" id="KW-0812">Transmembrane</keyword>
<accession>A0A9N7MVA9</accession>
<comment type="caution">
    <text evidence="2">The sequence shown here is derived from an EMBL/GenBank/DDBJ whole genome shotgun (WGS) entry which is preliminary data.</text>
</comment>
<feature type="transmembrane region" description="Helical" evidence="1">
    <location>
        <begin position="187"/>
        <end position="207"/>
    </location>
</feature>
<keyword evidence="1" id="KW-1133">Transmembrane helix</keyword>
<protein>
    <recommendedName>
        <fullName evidence="4">Transmembrane protein</fullName>
    </recommendedName>
</protein>
<keyword evidence="1" id="KW-0472">Membrane</keyword>
<dbReference type="PANTHER" id="PTHR33133:SF1">
    <property type="entry name" value="EXPRESSED PROTEIN-RELATED"/>
    <property type="match status" value="1"/>
</dbReference>
<feature type="transmembrane region" description="Helical" evidence="1">
    <location>
        <begin position="101"/>
        <end position="128"/>
    </location>
</feature>
<organism evidence="2 3">
    <name type="scientific">Striga hermonthica</name>
    <name type="common">Purple witchweed</name>
    <name type="synonym">Buchnera hermonthica</name>
    <dbReference type="NCBI Taxonomy" id="68872"/>
    <lineage>
        <taxon>Eukaryota</taxon>
        <taxon>Viridiplantae</taxon>
        <taxon>Streptophyta</taxon>
        <taxon>Embryophyta</taxon>
        <taxon>Tracheophyta</taxon>
        <taxon>Spermatophyta</taxon>
        <taxon>Magnoliopsida</taxon>
        <taxon>eudicotyledons</taxon>
        <taxon>Gunneridae</taxon>
        <taxon>Pentapetalae</taxon>
        <taxon>asterids</taxon>
        <taxon>lamiids</taxon>
        <taxon>Lamiales</taxon>
        <taxon>Orobanchaceae</taxon>
        <taxon>Buchnereae</taxon>
        <taxon>Striga</taxon>
    </lineage>
</organism>
<reference evidence="2" key="1">
    <citation type="submission" date="2019-12" db="EMBL/GenBank/DDBJ databases">
        <authorList>
            <person name="Scholes J."/>
        </authorList>
    </citation>
    <scope>NUCLEOTIDE SEQUENCE</scope>
</reference>
<evidence type="ECO:0008006" key="4">
    <source>
        <dbReference type="Google" id="ProtNLM"/>
    </source>
</evidence>
<evidence type="ECO:0000313" key="2">
    <source>
        <dbReference type="EMBL" id="CAA0813827.1"/>
    </source>
</evidence>
<evidence type="ECO:0000256" key="1">
    <source>
        <dbReference type="SAM" id="Phobius"/>
    </source>
</evidence>
<feature type="transmembrane region" description="Helical" evidence="1">
    <location>
        <begin position="47"/>
        <end position="80"/>
    </location>
</feature>
<keyword evidence="3" id="KW-1185">Reference proteome</keyword>
<feature type="transmembrane region" description="Helical" evidence="1">
    <location>
        <begin position="140"/>
        <end position="166"/>
    </location>
</feature>